<protein>
    <submittedName>
        <fullName evidence="4">Cysteine-rich receptor-like protein kinase 25</fullName>
    </submittedName>
</protein>
<keyword evidence="2" id="KW-0677">Repeat</keyword>
<evidence type="ECO:0000313" key="4">
    <source>
        <dbReference type="EMBL" id="KYP36412.1"/>
    </source>
</evidence>
<evidence type="ECO:0000256" key="1">
    <source>
        <dbReference type="ARBA" id="ARBA00022729"/>
    </source>
</evidence>
<proteinExistence type="predicted"/>
<reference evidence="4" key="1">
    <citation type="journal article" date="2012" name="Nat. Biotechnol.">
        <title>Draft genome sequence of pigeonpea (Cajanus cajan), an orphan legume crop of resource-poor farmers.</title>
        <authorList>
            <person name="Varshney R.K."/>
            <person name="Chen W."/>
            <person name="Li Y."/>
            <person name="Bharti A.K."/>
            <person name="Saxena R.K."/>
            <person name="Schlueter J.A."/>
            <person name="Donoghue M.T."/>
            <person name="Azam S."/>
            <person name="Fan G."/>
            <person name="Whaley A.M."/>
            <person name="Farmer A.D."/>
            <person name="Sheridan J."/>
            <person name="Iwata A."/>
            <person name="Tuteja R."/>
            <person name="Penmetsa R.V."/>
            <person name="Wu W."/>
            <person name="Upadhyaya H.D."/>
            <person name="Yang S.P."/>
            <person name="Shah T."/>
            <person name="Saxena K.B."/>
            <person name="Michael T."/>
            <person name="McCombie W.R."/>
            <person name="Yang B."/>
            <person name="Zhang G."/>
            <person name="Yang H."/>
            <person name="Wang J."/>
            <person name="Spillane C."/>
            <person name="Cook D.R."/>
            <person name="May G.D."/>
            <person name="Xu X."/>
            <person name="Jackson S.A."/>
        </authorList>
    </citation>
    <scope>NUCLEOTIDE SEQUENCE [LARGE SCALE GENOMIC DNA]</scope>
</reference>
<dbReference type="STRING" id="3821.A0A151R1N6"/>
<organism evidence="4 5">
    <name type="scientific">Cajanus cajan</name>
    <name type="common">Pigeon pea</name>
    <name type="synonym">Cajanus indicus</name>
    <dbReference type="NCBI Taxonomy" id="3821"/>
    <lineage>
        <taxon>Eukaryota</taxon>
        <taxon>Viridiplantae</taxon>
        <taxon>Streptophyta</taxon>
        <taxon>Embryophyta</taxon>
        <taxon>Tracheophyta</taxon>
        <taxon>Spermatophyta</taxon>
        <taxon>Magnoliopsida</taxon>
        <taxon>eudicotyledons</taxon>
        <taxon>Gunneridae</taxon>
        <taxon>Pentapetalae</taxon>
        <taxon>rosids</taxon>
        <taxon>fabids</taxon>
        <taxon>Fabales</taxon>
        <taxon>Fabaceae</taxon>
        <taxon>Papilionoideae</taxon>
        <taxon>50 kb inversion clade</taxon>
        <taxon>NPAAA clade</taxon>
        <taxon>indigoferoid/millettioid clade</taxon>
        <taxon>Phaseoleae</taxon>
        <taxon>Cajanus</taxon>
    </lineage>
</organism>
<keyword evidence="1" id="KW-0732">Signal</keyword>
<dbReference type="InterPro" id="IPR038408">
    <property type="entry name" value="GNK2_sf"/>
</dbReference>
<sequence>CMQDLSRYDCKDCSTNINGILPWTQLGSIGGRVLYPSCNIRFELFQFFRGGQEAQPPKPDKFKPSPTTLNKGNKIKLGDIYFSSVFHSFVTKMDNHFTSNREIKCLLTSSNMIIRHVKCLGCSC</sequence>
<evidence type="ECO:0000259" key="3">
    <source>
        <dbReference type="PROSITE" id="PS51473"/>
    </source>
</evidence>
<keyword evidence="4" id="KW-0675">Receptor</keyword>
<dbReference type="EMBL" id="KQ484222">
    <property type="protein sequence ID" value="KYP36412.1"/>
    <property type="molecule type" value="Genomic_DNA"/>
</dbReference>
<keyword evidence="5" id="KW-1185">Reference proteome</keyword>
<feature type="domain" description="Gnk2-homologous" evidence="3">
    <location>
        <begin position="1"/>
        <end position="47"/>
    </location>
</feature>
<dbReference type="InterPro" id="IPR002902">
    <property type="entry name" value="GNK2"/>
</dbReference>
<gene>
    <name evidence="4" type="ORF">KK1_042475</name>
</gene>
<dbReference type="CDD" id="cd23509">
    <property type="entry name" value="Gnk2-like"/>
    <property type="match status" value="1"/>
</dbReference>
<keyword evidence="4" id="KW-0418">Kinase</keyword>
<dbReference type="Gene3D" id="3.30.430.20">
    <property type="entry name" value="Gnk2 domain, C-X8-C-X2-C motif"/>
    <property type="match status" value="1"/>
</dbReference>
<keyword evidence="4" id="KW-0808">Transferase</keyword>
<dbReference type="AlphaFoldDB" id="A0A151R1N6"/>
<dbReference type="Gramene" id="C.cajan_40142.t">
    <property type="protein sequence ID" value="C.cajan_40142.t.cds1"/>
    <property type="gene ID" value="C.cajan_40142"/>
</dbReference>
<dbReference type="Proteomes" id="UP000075243">
    <property type="component" value="Unassembled WGS sequence"/>
</dbReference>
<evidence type="ECO:0000313" key="5">
    <source>
        <dbReference type="Proteomes" id="UP000075243"/>
    </source>
</evidence>
<accession>A0A151R1N6</accession>
<evidence type="ECO:0000256" key="2">
    <source>
        <dbReference type="ARBA" id="ARBA00022737"/>
    </source>
</evidence>
<name>A0A151R1N6_CAJCA</name>
<feature type="non-terminal residue" evidence="4">
    <location>
        <position position="1"/>
    </location>
</feature>
<dbReference type="PROSITE" id="PS51473">
    <property type="entry name" value="GNK2"/>
    <property type="match status" value="1"/>
</dbReference>
<dbReference type="GO" id="GO:0016301">
    <property type="term" value="F:kinase activity"/>
    <property type="evidence" value="ECO:0007669"/>
    <property type="project" value="UniProtKB-KW"/>
</dbReference>